<accession>A0ABN7XZR5</accession>
<dbReference type="Gene3D" id="3.30.1340.30">
    <property type="match status" value="3"/>
</dbReference>
<dbReference type="PROSITE" id="PS50914">
    <property type="entry name" value="BON"/>
    <property type="match status" value="3"/>
</dbReference>
<dbReference type="Proteomes" id="UP000721236">
    <property type="component" value="Unassembled WGS sequence"/>
</dbReference>
<organism evidence="3 4">
    <name type="scientific">Cupriavidus respiraculi</name>
    <dbReference type="NCBI Taxonomy" id="195930"/>
    <lineage>
        <taxon>Bacteria</taxon>
        <taxon>Pseudomonadati</taxon>
        <taxon>Pseudomonadota</taxon>
        <taxon>Betaproteobacteria</taxon>
        <taxon>Burkholderiales</taxon>
        <taxon>Burkholderiaceae</taxon>
        <taxon>Cupriavidus</taxon>
    </lineage>
</organism>
<gene>
    <name evidence="3" type="ORF">LMG21510_00442</name>
</gene>
<dbReference type="PANTHER" id="PTHR34606">
    <property type="entry name" value="BON DOMAIN-CONTAINING PROTEIN"/>
    <property type="match status" value="1"/>
</dbReference>
<feature type="domain" description="BON" evidence="2">
    <location>
        <begin position="147"/>
        <end position="215"/>
    </location>
</feature>
<evidence type="ECO:0000313" key="3">
    <source>
        <dbReference type="EMBL" id="CAG9166584.1"/>
    </source>
</evidence>
<keyword evidence="4" id="KW-1185">Reference proteome</keyword>
<dbReference type="SMART" id="SM00749">
    <property type="entry name" value="BON"/>
    <property type="match status" value="3"/>
</dbReference>
<dbReference type="EMBL" id="CAJZAH010000001">
    <property type="protein sequence ID" value="CAG9166584.1"/>
    <property type="molecule type" value="Genomic_DNA"/>
</dbReference>
<proteinExistence type="predicted"/>
<dbReference type="Pfam" id="PF04972">
    <property type="entry name" value="BON"/>
    <property type="match status" value="3"/>
</dbReference>
<keyword evidence="1" id="KW-0732">Signal</keyword>
<dbReference type="InterPro" id="IPR014004">
    <property type="entry name" value="Transpt-assoc_nodulatn_dom_bac"/>
</dbReference>
<protein>
    <recommendedName>
        <fullName evidence="2">BON domain-containing protein</fullName>
    </recommendedName>
</protein>
<evidence type="ECO:0000313" key="4">
    <source>
        <dbReference type="Proteomes" id="UP000721236"/>
    </source>
</evidence>
<evidence type="ECO:0000256" key="1">
    <source>
        <dbReference type="ARBA" id="ARBA00022729"/>
    </source>
</evidence>
<evidence type="ECO:0000259" key="2">
    <source>
        <dbReference type="PROSITE" id="PS50914"/>
    </source>
</evidence>
<dbReference type="RefSeq" id="WP_224039325.1">
    <property type="nucleotide sequence ID" value="NZ_CAJZAH010000001.1"/>
</dbReference>
<feature type="domain" description="BON" evidence="2">
    <location>
        <begin position="3"/>
        <end position="71"/>
    </location>
</feature>
<dbReference type="InterPro" id="IPR007055">
    <property type="entry name" value="BON_dom"/>
</dbReference>
<feature type="domain" description="BON" evidence="2">
    <location>
        <begin position="76"/>
        <end position="144"/>
    </location>
</feature>
<sequence length="220" mass="24273">MKTDHQIRKEVEEELDWDPSIEAASIGVEVHDGIVSLDGHLPSYAQKLAAERAAERVAGVRAVVVKLDVHPPGTFLDEAIAQAAREALQWHVHVPTDAVKVRVERGWVTLSGHVDWGYQRRLAERMVSQLRGVAGVVNNIRMSEKTAPPDVEKRIEEALRRHALREAHRISVDVRDGTATLSGRVDSLQDRRAAIGAAWSARGISTVVDKLEVTAGRRTS</sequence>
<reference evidence="3 4" key="1">
    <citation type="submission" date="2021-08" db="EMBL/GenBank/DDBJ databases">
        <authorList>
            <person name="Peeters C."/>
        </authorList>
    </citation>
    <scope>NUCLEOTIDE SEQUENCE [LARGE SCALE GENOMIC DNA]</scope>
    <source>
        <strain evidence="3 4">LMG 21510</strain>
    </source>
</reference>
<name>A0ABN7XZR5_9BURK</name>
<dbReference type="PANTHER" id="PTHR34606:SF4">
    <property type="entry name" value="OUTER MEMBRANE LIPOPROTEIN DOLP"/>
    <property type="match status" value="1"/>
</dbReference>
<dbReference type="InterPro" id="IPR051686">
    <property type="entry name" value="Lipoprotein_DolP"/>
</dbReference>
<comment type="caution">
    <text evidence="3">The sequence shown here is derived from an EMBL/GenBank/DDBJ whole genome shotgun (WGS) entry which is preliminary data.</text>
</comment>